<name>A0A8X6N961_NEPPI</name>
<organism evidence="1 2">
    <name type="scientific">Nephila pilipes</name>
    <name type="common">Giant wood spider</name>
    <name type="synonym">Nephila maculata</name>
    <dbReference type="NCBI Taxonomy" id="299642"/>
    <lineage>
        <taxon>Eukaryota</taxon>
        <taxon>Metazoa</taxon>
        <taxon>Ecdysozoa</taxon>
        <taxon>Arthropoda</taxon>
        <taxon>Chelicerata</taxon>
        <taxon>Arachnida</taxon>
        <taxon>Araneae</taxon>
        <taxon>Araneomorphae</taxon>
        <taxon>Entelegynae</taxon>
        <taxon>Araneoidea</taxon>
        <taxon>Nephilidae</taxon>
        <taxon>Nephila</taxon>
    </lineage>
</organism>
<comment type="caution">
    <text evidence="1">The sequence shown here is derived from an EMBL/GenBank/DDBJ whole genome shotgun (WGS) entry which is preliminary data.</text>
</comment>
<keyword evidence="2" id="KW-1185">Reference proteome</keyword>
<protein>
    <submittedName>
        <fullName evidence="1">Uncharacterized protein</fullName>
    </submittedName>
</protein>
<proteinExistence type="predicted"/>
<evidence type="ECO:0000313" key="2">
    <source>
        <dbReference type="Proteomes" id="UP000887013"/>
    </source>
</evidence>
<evidence type="ECO:0000313" key="1">
    <source>
        <dbReference type="EMBL" id="GFT00474.1"/>
    </source>
</evidence>
<dbReference type="AlphaFoldDB" id="A0A8X6N961"/>
<dbReference type="Proteomes" id="UP000887013">
    <property type="component" value="Unassembled WGS sequence"/>
</dbReference>
<dbReference type="OrthoDB" id="6432883at2759"/>
<dbReference type="EMBL" id="BMAW01006775">
    <property type="protein sequence ID" value="GFT00474.1"/>
    <property type="molecule type" value="Genomic_DNA"/>
</dbReference>
<gene>
    <name evidence="1" type="primary">NCL1_45104</name>
    <name evidence="1" type="ORF">NPIL_237481</name>
</gene>
<sequence length="181" mass="20153">MGTLVLLAPSELNECIRKGAIKCNEESSPLVQDILQTYSDTCTNGTEMNALFKKHGGCAFKNVANGTVSCIEAVKEQILKDQENLVDDNIKVACKNHNSTDVCIENYLNKTCGEEAVIFRRRLHDSPVKLTLEVCRKIMQDSDHAISSDDENANSVATFSIWNSIFLSLTLLLLVKTFLFY</sequence>
<accession>A0A8X6N961</accession>
<reference evidence="1" key="1">
    <citation type="submission" date="2020-08" db="EMBL/GenBank/DDBJ databases">
        <title>Multicomponent nature underlies the extraordinary mechanical properties of spider dragline silk.</title>
        <authorList>
            <person name="Kono N."/>
            <person name="Nakamura H."/>
            <person name="Mori M."/>
            <person name="Yoshida Y."/>
            <person name="Ohtoshi R."/>
            <person name="Malay A.D."/>
            <person name="Moran D.A.P."/>
            <person name="Tomita M."/>
            <person name="Numata K."/>
            <person name="Arakawa K."/>
        </authorList>
    </citation>
    <scope>NUCLEOTIDE SEQUENCE</scope>
</reference>